<evidence type="ECO:0000256" key="1">
    <source>
        <dbReference type="SAM" id="MobiDB-lite"/>
    </source>
</evidence>
<dbReference type="InterPro" id="IPR010770">
    <property type="entry name" value="Ecd"/>
</dbReference>
<accession>A0A9W7EWX0</accession>
<name>A0A9W7EWX0_9STRA</name>
<evidence type="ECO:0000313" key="3">
    <source>
        <dbReference type="Proteomes" id="UP001162640"/>
    </source>
</evidence>
<reference evidence="3" key="1">
    <citation type="journal article" date="2023" name="Commun. Biol.">
        <title>Genome analysis of Parmales, the sister group of diatoms, reveals the evolutionary specialization of diatoms from phago-mixotrophs to photoautotrophs.</title>
        <authorList>
            <person name="Ban H."/>
            <person name="Sato S."/>
            <person name="Yoshikawa S."/>
            <person name="Yamada K."/>
            <person name="Nakamura Y."/>
            <person name="Ichinomiya M."/>
            <person name="Sato N."/>
            <person name="Blanc-Mathieu R."/>
            <person name="Endo H."/>
            <person name="Kuwata A."/>
            <person name="Ogata H."/>
        </authorList>
    </citation>
    <scope>NUCLEOTIDE SEQUENCE [LARGE SCALE GENOMIC DNA]</scope>
</reference>
<feature type="compositionally biased region" description="Acidic residues" evidence="1">
    <location>
        <begin position="39"/>
        <end position="66"/>
    </location>
</feature>
<dbReference type="PANTHER" id="PTHR13060:SF0">
    <property type="entry name" value="PROTEIN ECDYSONELESS HOMOLOG"/>
    <property type="match status" value="1"/>
</dbReference>
<evidence type="ECO:0000313" key="2">
    <source>
        <dbReference type="EMBL" id="GMH94773.1"/>
    </source>
</evidence>
<dbReference type="PANTHER" id="PTHR13060">
    <property type="entry name" value="SGT1 PROTEIN HSGT1 SUPPRESSOR OF GCR2"/>
    <property type="match status" value="1"/>
</dbReference>
<dbReference type="Proteomes" id="UP001162640">
    <property type="component" value="Unassembled WGS sequence"/>
</dbReference>
<protein>
    <submittedName>
        <fullName evidence="2">Uncharacterized protein</fullName>
    </submittedName>
</protein>
<dbReference type="EMBL" id="BLQM01000572">
    <property type="protein sequence ID" value="GMH94773.1"/>
    <property type="molecule type" value="Genomic_DNA"/>
</dbReference>
<comment type="caution">
    <text evidence="2">The sequence shown here is derived from an EMBL/GenBank/DDBJ whole genome shotgun (WGS) entry which is preliminary data.</text>
</comment>
<sequence>MSRFVNSESDFEGVEVGGKEGVNIDADKFMRILENAMGEVDEDGGGDLEGYFSDEDEGDSDDEEEESIKTVMKQMDDQVPRGEGENVDVDVDVVRNLIESVLGEEGEGGPASNLMKSLGVDFEEFRGT</sequence>
<gene>
    <name evidence="2" type="ORF">TL16_g12997</name>
</gene>
<dbReference type="AlphaFoldDB" id="A0A9W7EWX0"/>
<feature type="region of interest" description="Disordered" evidence="1">
    <location>
        <begin position="38"/>
        <end position="67"/>
    </location>
</feature>
<dbReference type="GO" id="GO:0005634">
    <property type="term" value="C:nucleus"/>
    <property type="evidence" value="ECO:0007669"/>
    <property type="project" value="TreeGrafter"/>
</dbReference>
<organism evidence="2 3">
    <name type="scientific">Triparma laevis f. inornata</name>
    <dbReference type="NCBI Taxonomy" id="1714386"/>
    <lineage>
        <taxon>Eukaryota</taxon>
        <taxon>Sar</taxon>
        <taxon>Stramenopiles</taxon>
        <taxon>Ochrophyta</taxon>
        <taxon>Bolidophyceae</taxon>
        <taxon>Parmales</taxon>
        <taxon>Triparmaceae</taxon>
        <taxon>Triparma</taxon>
    </lineage>
</organism>
<proteinExistence type="predicted"/>